<evidence type="ECO:0000256" key="2">
    <source>
        <dbReference type="ARBA" id="ARBA00022490"/>
    </source>
</evidence>
<dbReference type="Pfam" id="PF14609">
    <property type="entry name" value="GCP5-Mod21_N"/>
    <property type="match status" value="1"/>
</dbReference>
<comment type="subcellular location">
    <subcellularLocation>
        <location evidence="5">Cytoplasm</location>
        <location evidence="5">Cytoskeleton</location>
        <location evidence="5">Microtubule organizing center</location>
    </subcellularLocation>
</comment>
<keyword evidence="11" id="KW-1185">Reference proteome</keyword>
<dbReference type="GO" id="GO:0031122">
    <property type="term" value="P:cytoplasmic microtubule organization"/>
    <property type="evidence" value="ECO:0007669"/>
    <property type="project" value="TreeGrafter"/>
</dbReference>
<evidence type="ECO:0000313" key="10">
    <source>
        <dbReference type="EMBL" id="KAE8154239.1"/>
    </source>
</evidence>
<reference evidence="10 11" key="1">
    <citation type="submission" date="2019-04" db="EMBL/GenBank/DDBJ databases">
        <title>Friends and foes A comparative genomics study of 23 Aspergillus species from section Flavi.</title>
        <authorList>
            <consortium name="DOE Joint Genome Institute"/>
            <person name="Kjaerbolling I."/>
            <person name="Vesth T."/>
            <person name="Frisvad J.C."/>
            <person name="Nybo J.L."/>
            <person name="Theobald S."/>
            <person name="Kildgaard S."/>
            <person name="Isbrandt T."/>
            <person name="Kuo A."/>
            <person name="Sato A."/>
            <person name="Lyhne E.K."/>
            <person name="Kogle M.E."/>
            <person name="Wiebenga A."/>
            <person name="Kun R.S."/>
            <person name="Lubbers R.J."/>
            <person name="Makela M.R."/>
            <person name="Barry K."/>
            <person name="Chovatia M."/>
            <person name="Clum A."/>
            <person name="Daum C."/>
            <person name="Haridas S."/>
            <person name="He G."/>
            <person name="LaButti K."/>
            <person name="Lipzen A."/>
            <person name="Mondo S."/>
            <person name="Riley R."/>
            <person name="Salamov A."/>
            <person name="Simmons B.A."/>
            <person name="Magnuson J.K."/>
            <person name="Henrissat B."/>
            <person name="Mortensen U.H."/>
            <person name="Larsen T.O."/>
            <person name="Devries R.P."/>
            <person name="Grigoriev I.V."/>
            <person name="Machida M."/>
            <person name="Baker S.E."/>
            <person name="Andersen M.R."/>
        </authorList>
    </citation>
    <scope>NUCLEOTIDE SEQUENCE [LARGE SCALE GENOMIC DNA]</scope>
    <source>
        <strain evidence="10 11">IBT 18842</strain>
    </source>
</reference>
<proteinExistence type="inferred from homology"/>
<dbReference type="InterPro" id="IPR007259">
    <property type="entry name" value="GCP"/>
</dbReference>
<dbReference type="GO" id="GO:0051321">
    <property type="term" value="P:meiotic cell cycle"/>
    <property type="evidence" value="ECO:0007669"/>
    <property type="project" value="TreeGrafter"/>
</dbReference>
<evidence type="ECO:0000259" key="7">
    <source>
        <dbReference type="Pfam" id="PF04130"/>
    </source>
</evidence>
<dbReference type="GO" id="GO:0043015">
    <property type="term" value="F:gamma-tubulin binding"/>
    <property type="evidence" value="ECO:0007669"/>
    <property type="project" value="InterPro"/>
</dbReference>
<evidence type="ECO:0000256" key="3">
    <source>
        <dbReference type="ARBA" id="ARBA00022701"/>
    </source>
</evidence>
<accession>A0A5N6U758</accession>
<dbReference type="PANTHER" id="PTHR19302">
    <property type="entry name" value="GAMMA TUBULIN COMPLEX PROTEIN"/>
    <property type="match status" value="1"/>
</dbReference>
<dbReference type="GO" id="GO:0007020">
    <property type="term" value="P:microtubule nucleation"/>
    <property type="evidence" value="ECO:0007669"/>
    <property type="project" value="InterPro"/>
</dbReference>
<feature type="domain" description="Gamma-Tubulin ring complex non-core subunit mod21 N-terminal" evidence="8">
    <location>
        <begin position="65"/>
        <end position="155"/>
    </location>
</feature>
<comment type="similarity">
    <text evidence="1 5">Belongs to the TUBGCP family.</text>
</comment>
<dbReference type="GO" id="GO:0051225">
    <property type="term" value="P:spindle assembly"/>
    <property type="evidence" value="ECO:0007669"/>
    <property type="project" value="TreeGrafter"/>
</dbReference>
<keyword evidence="3 5" id="KW-0493">Microtubule</keyword>
<evidence type="ECO:0000256" key="6">
    <source>
        <dbReference type="SAM" id="MobiDB-lite"/>
    </source>
</evidence>
<evidence type="ECO:0000256" key="5">
    <source>
        <dbReference type="RuleBase" id="RU363050"/>
    </source>
</evidence>
<evidence type="ECO:0000256" key="4">
    <source>
        <dbReference type="ARBA" id="ARBA00023212"/>
    </source>
</evidence>
<feature type="region of interest" description="Disordered" evidence="6">
    <location>
        <begin position="766"/>
        <end position="788"/>
    </location>
</feature>
<dbReference type="CDD" id="cd22572">
    <property type="entry name" value="GCP5_NTD"/>
    <property type="match status" value="1"/>
</dbReference>
<dbReference type="InterPro" id="IPR041470">
    <property type="entry name" value="GCP_N"/>
</dbReference>
<keyword evidence="2 5" id="KW-0963">Cytoplasm</keyword>
<dbReference type="Proteomes" id="UP000325780">
    <property type="component" value="Unassembled WGS sequence"/>
</dbReference>
<dbReference type="Pfam" id="PF17681">
    <property type="entry name" value="GCP_N_terminal"/>
    <property type="match status" value="1"/>
</dbReference>
<protein>
    <recommendedName>
        <fullName evidence="5">Spindle pole body component</fullName>
    </recommendedName>
</protein>
<dbReference type="AlphaFoldDB" id="A0A5N6U758"/>
<dbReference type="InterPro" id="IPR040457">
    <property type="entry name" value="GCP_C"/>
</dbReference>
<feature type="domain" description="Gamma tubulin complex component protein N-terminal" evidence="9">
    <location>
        <begin position="226"/>
        <end position="527"/>
    </location>
</feature>
<dbReference type="GO" id="GO:0051011">
    <property type="term" value="F:microtubule minus-end binding"/>
    <property type="evidence" value="ECO:0007669"/>
    <property type="project" value="TreeGrafter"/>
</dbReference>
<sequence>MLIPANVSALTDQLIATVANIYLNAPRFKFLKRRAEDILKANAHGRTDQFAVAHQLEGLQEKFQVLNRDELADALRIRLTELNEHRGSCFPEILSLLLQLADRPAQLSTVERIGSSRPQEHVKPLTWTDLDVSGSAFCEDDIWENVDYGADSSDDLSSVSSDSDPAPIPQTPIVIEENYVVPDELFSSGEDEELVTSIKAARFWRDENNIQNHGISTRTLTELQIVRETIFMLQGLPTSVFQRLEQRIGVDRRYKIEHLSNETLFSLLQSFSAIGSRIDILRRYTQIPRVIPYIQTFHRGIEDRLASFDRYLSTEHAKFLSQAESVSVSLLQLYEDVSRESKLLLLLAEITSNLGKTSDNPVRCLDLLYDSICMTQATGDDNEFKFLSQLFFSCFETYARPIRRWMERGELENSHQGAIFVRDDRSNKTDLRTLWHDWYSLDESSWLSNAPKFIQPIAQKIFVTGKSMVFLRHLNVSEVQEHTHQTTLTFEDVFPEDSAALCLPFSSLLDSAFGRIVHENHAFASALLRKELDQQCGLWISLQALEHIYLAKDMSVSAAIDHKIFDLLDRNRAWNDRFLLTEVAQTAFATLPFIDVSRVIVRSHKDPSTPQTTPKSIKILQAISFDYILPWPVANIITKPSLKAYQRISTFLMQIRRAKYTIVKQRLHSYPAQAYALRHTLLWFLNTLYSHITDYIISTTSLSLRKSLQTALDVDAMIAAHKTYISSLQDQCLLSPTLLPLHESLISLLDLCIAFADLQSMRASQDSRPEYGRDKFESDDSDSDDDAVPVHGTLHDTQYLQRLRDIRNQFNQIVAFMVAGLKGIGRVNGQLSWEILAEKLEWRRDRG</sequence>
<dbReference type="Pfam" id="PF04130">
    <property type="entry name" value="GCP_C_terminal"/>
    <property type="match status" value="1"/>
</dbReference>
<dbReference type="GO" id="GO:0000278">
    <property type="term" value="P:mitotic cell cycle"/>
    <property type="evidence" value="ECO:0007669"/>
    <property type="project" value="TreeGrafter"/>
</dbReference>
<feature type="domain" description="Gamma tubulin complex component C-terminal" evidence="7">
    <location>
        <begin position="542"/>
        <end position="833"/>
    </location>
</feature>
<dbReference type="GO" id="GO:0000922">
    <property type="term" value="C:spindle pole"/>
    <property type="evidence" value="ECO:0007669"/>
    <property type="project" value="InterPro"/>
</dbReference>
<dbReference type="InterPro" id="IPR032797">
    <property type="entry name" value="Mod21_N"/>
</dbReference>
<feature type="compositionally biased region" description="Basic and acidic residues" evidence="6">
    <location>
        <begin position="766"/>
        <end position="778"/>
    </location>
</feature>
<dbReference type="GO" id="GO:0005816">
    <property type="term" value="C:spindle pole body"/>
    <property type="evidence" value="ECO:0007669"/>
    <property type="project" value="UniProtKB-ARBA"/>
</dbReference>
<dbReference type="EMBL" id="ML742031">
    <property type="protein sequence ID" value="KAE8154239.1"/>
    <property type="molecule type" value="Genomic_DNA"/>
</dbReference>
<dbReference type="InterPro" id="IPR059169">
    <property type="entry name" value="GCP5_N_ext"/>
</dbReference>
<evidence type="ECO:0000259" key="8">
    <source>
        <dbReference type="Pfam" id="PF14609"/>
    </source>
</evidence>
<evidence type="ECO:0000259" key="9">
    <source>
        <dbReference type="Pfam" id="PF17681"/>
    </source>
</evidence>
<dbReference type="PANTHER" id="PTHR19302:SF33">
    <property type="entry name" value="GAMMA-TUBULIN COMPLEX COMPONENT 5"/>
    <property type="match status" value="1"/>
</dbReference>
<gene>
    <name evidence="10" type="ORF">BDV25DRAFT_172638</name>
</gene>
<organism evidence="10 11">
    <name type="scientific">Aspergillus avenaceus</name>
    <dbReference type="NCBI Taxonomy" id="36643"/>
    <lineage>
        <taxon>Eukaryota</taxon>
        <taxon>Fungi</taxon>
        <taxon>Dikarya</taxon>
        <taxon>Ascomycota</taxon>
        <taxon>Pezizomycotina</taxon>
        <taxon>Eurotiomycetes</taxon>
        <taxon>Eurotiomycetidae</taxon>
        <taxon>Eurotiales</taxon>
        <taxon>Aspergillaceae</taxon>
        <taxon>Aspergillus</taxon>
        <taxon>Aspergillus subgen. Circumdati</taxon>
    </lineage>
</organism>
<dbReference type="OrthoDB" id="66546at2759"/>
<dbReference type="Gene3D" id="1.20.120.1900">
    <property type="entry name" value="Gamma-tubulin complex, C-terminal domain"/>
    <property type="match status" value="1"/>
</dbReference>
<evidence type="ECO:0000256" key="1">
    <source>
        <dbReference type="ARBA" id="ARBA00010337"/>
    </source>
</evidence>
<dbReference type="GO" id="GO:0000930">
    <property type="term" value="C:gamma-tubulin complex"/>
    <property type="evidence" value="ECO:0007669"/>
    <property type="project" value="TreeGrafter"/>
</dbReference>
<evidence type="ECO:0000313" key="11">
    <source>
        <dbReference type="Proteomes" id="UP000325780"/>
    </source>
</evidence>
<dbReference type="InterPro" id="IPR042241">
    <property type="entry name" value="GCP_C_sf"/>
</dbReference>
<dbReference type="GO" id="GO:0005874">
    <property type="term" value="C:microtubule"/>
    <property type="evidence" value="ECO:0007669"/>
    <property type="project" value="UniProtKB-KW"/>
</dbReference>
<name>A0A5N6U758_ASPAV</name>
<keyword evidence="4 5" id="KW-0206">Cytoskeleton</keyword>